<evidence type="ECO:0000313" key="2">
    <source>
        <dbReference type="Proteomes" id="UP000299102"/>
    </source>
</evidence>
<dbReference type="EMBL" id="BGZK01001089">
    <property type="protein sequence ID" value="GBP70887.1"/>
    <property type="molecule type" value="Genomic_DNA"/>
</dbReference>
<gene>
    <name evidence="1" type="ORF">EVAR_55241_1</name>
</gene>
<organism evidence="1 2">
    <name type="scientific">Eumeta variegata</name>
    <name type="common">Bagworm moth</name>
    <name type="synonym">Eumeta japonica</name>
    <dbReference type="NCBI Taxonomy" id="151549"/>
    <lineage>
        <taxon>Eukaryota</taxon>
        <taxon>Metazoa</taxon>
        <taxon>Ecdysozoa</taxon>
        <taxon>Arthropoda</taxon>
        <taxon>Hexapoda</taxon>
        <taxon>Insecta</taxon>
        <taxon>Pterygota</taxon>
        <taxon>Neoptera</taxon>
        <taxon>Endopterygota</taxon>
        <taxon>Lepidoptera</taxon>
        <taxon>Glossata</taxon>
        <taxon>Ditrysia</taxon>
        <taxon>Tineoidea</taxon>
        <taxon>Psychidae</taxon>
        <taxon>Oiketicinae</taxon>
        <taxon>Eumeta</taxon>
    </lineage>
</organism>
<evidence type="ECO:0000313" key="1">
    <source>
        <dbReference type="EMBL" id="GBP70887.1"/>
    </source>
</evidence>
<sequence length="95" mass="10809">MHKPTLTSSMVNAIWNDTRLAEVAHLARHEQTDSWEGFFYEASNQHDAVAKNFSIVLSLSLTSDSVAQTEIQLPWVSRWVRKSLTFGYHLDSSNT</sequence>
<reference evidence="1 2" key="1">
    <citation type="journal article" date="2019" name="Commun. Biol.">
        <title>The bagworm genome reveals a unique fibroin gene that provides high tensile strength.</title>
        <authorList>
            <person name="Kono N."/>
            <person name="Nakamura H."/>
            <person name="Ohtoshi R."/>
            <person name="Tomita M."/>
            <person name="Numata K."/>
            <person name="Arakawa K."/>
        </authorList>
    </citation>
    <scope>NUCLEOTIDE SEQUENCE [LARGE SCALE GENOMIC DNA]</scope>
</reference>
<dbReference type="AlphaFoldDB" id="A0A4C1Y8L9"/>
<keyword evidence="2" id="KW-1185">Reference proteome</keyword>
<protein>
    <submittedName>
        <fullName evidence="1">Uncharacterized protein</fullName>
    </submittedName>
</protein>
<dbReference type="Proteomes" id="UP000299102">
    <property type="component" value="Unassembled WGS sequence"/>
</dbReference>
<accession>A0A4C1Y8L9</accession>
<name>A0A4C1Y8L9_EUMVA</name>
<proteinExistence type="predicted"/>
<comment type="caution">
    <text evidence="1">The sequence shown here is derived from an EMBL/GenBank/DDBJ whole genome shotgun (WGS) entry which is preliminary data.</text>
</comment>